<organism evidence="1 2">
    <name type="scientific">Ecytonucleospora hepatopenaei</name>
    <dbReference type="NCBI Taxonomy" id="646526"/>
    <lineage>
        <taxon>Eukaryota</taxon>
        <taxon>Fungi</taxon>
        <taxon>Fungi incertae sedis</taxon>
        <taxon>Microsporidia</taxon>
        <taxon>Enterocytozoonidae</taxon>
        <taxon>Ecytonucleospora</taxon>
    </lineage>
</organism>
<dbReference type="OrthoDB" id="418495at2759"/>
<dbReference type="AlphaFoldDB" id="A0A1W0E9C1"/>
<keyword evidence="2" id="KW-1185">Reference proteome</keyword>
<name>A0A1W0E9C1_9MICR</name>
<gene>
    <name evidence="1" type="ORF">EHP00_2347</name>
</gene>
<dbReference type="Gene3D" id="3.40.30.10">
    <property type="entry name" value="Glutaredoxin"/>
    <property type="match status" value="1"/>
</dbReference>
<reference evidence="1 2" key="1">
    <citation type="journal article" date="2017" name="Environ. Microbiol.">
        <title>Decay of the glycolytic pathway and adaptation to intranuclear parasitism within Enterocytozoonidae microsporidia.</title>
        <authorList>
            <person name="Wiredu Boakye D."/>
            <person name="Jaroenlak P."/>
            <person name="Prachumwat A."/>
            <person name="Williams T.A."/>
            <person name="Bateman K.S."/>
            <person name="Itsathitphaisarn O."/>
            <person name="Sritunyalucksana K."/>
            <person name="Paszkiewicz K.H."/>
            <person name="Moore K.A."/>
            <person name="Stentiford G.D."/>
            <person name="Williams B.A."/>
        </authorList>
    </citation>
    <scope>NUCLEOTIDE SEQUENCE [LARGE SCALE GENOMIC DNA]</scope>
    <source>
        <strain evidence="1 2">TH1</strain>
    </source>
</reference>
<dbReference type="VEuPathDB" id="MicrosporidiaDB:EHP00_2347"/>
<proteinExistence type="predicted"/>
<sequence length="71" mass="8213">MRDLCEIKDLKCLDLNEDMLSADIKAITTKPNHTYPSVFVDGTHIGGYLESEKYFEELPEKPLIKKFTSEY</sequence>
<accession>A0A1W0E9C1</accession>
<evidence type="ECO:0000313" key="1">
    <source>
        <dbReference type="EMBL" id="OQS55812.1"/>
    </source>
</evidence>
<evidence type="ECO:0000313" key="2">
    <source>
        <dbReference type="Proteomes" id="UP000192758"/>
    </source>
</evidence>
<comment type="caution">
    <text evidence="1">The sequence shown here is derived from an EMBL/GenBank/DDBJ whole genome shotgun (WGS) entry which is preliminary data.</text>
</comment>
<dbReference type="Proteomes" id="UP000192758">
    <property type="component" value="Unassembled WGS sequence"/>
</dbReference>
<dbReference type="EMBL" id="MNPJ01000001">
    <property type="protein sequence ID" value="OQS55812.1"/>
    <property type="molecule type" value="Genomic_DNA"/>
</dbReference>
<protein>
    <submittedName>
        <fullName evidence="1">Glutaredoxin</fullName>
    </submittedName>
</protein>
<dbReference type="PROSITE" id="PS51354">
    <property type="entry name" value="GLUTAREDOXIN_2"/>
    <property type="match status" value="1"/>
</dbReference>